<evidence type="ECO:0000313" key="3">
    <source>
        <dbReference type="Proteomes" id="UP000008138"/>
    </source>
</evidence>
<keyword evidence="3" id="KW-1185">Reference proteome</keyword>
<keyword evidence="2" id="KW-0808">Transferase</keyword>
<sequence>MDVRGLLVRKSFHIVGAVLLAVPLFVKVEPSLYYAALALAAGIFYSIQVKRPQILLDLRRDIFESLEDVFESLDKLVPVGRADLKVQYDALLDSIEKAIEAAERDYEKRGGYLGLLMGAVGILISYNIFGPTGLLPAVVGLAVYDSFSALVGTAMGRHRLPAVDATVEGMLGGAVPTFAVLIAAGYGPLASLVITAFVAAAEAYGIEDNLAIPIAAAAAAYMMSLV</sequence>
<feature type="transmembrane region" description="Helical" evidence="1">
    <location>
        <begin position="177"/>
        <end position="198"/>
    </location>
</feature>
<dbReference type="EMBL" id="CP002590">
    <property type="protein sequence ID" value="AEA13372.1"/>
    <property type="molecule type" value="Genomic_DNA"/>
</dbReference>
<keyword evidence="1" id="KW-0812">Transmembrane</keyword>
<dbReference type="AlphaFoldDB" id="F2L4E0"/>
<keyword evidence="1" id="KW-1133">Transmembrane helix</keyword>
<dbReference type="GO" id="GO:0016779">
    <property type="term" value="F:nucleotidyltransferase activity"/>
    <property type="evidence" value="ECO:0007669"/>
    <property type="project" value="UniProtKB-KW"/>
</dbReference>
<keyword evidence="2" id="KW-0548">Nucleotidyltransferase</keyword>
<dbReference type="RefSeq" id="WP_013680707.1">
    <property type="nucleotide sequence ID" value="NC_015315.1"/>
</dbReference>
<feature type="transmembrane region" description="Helical" evidence="1">
    <location>
        <begin position="112"/>
        <end position="129"/>
    </location>
</feature>
<feature type="transmembrane region" description="Helical" evidence="1">
    <location>
        <begin position="7"/>
        <end position="26"/>
    </location>
</feature>
<dbReference type="eggNOG" id="arCOG01882">
    <property type="taxonomic scope" value="Archaea"/>
</dbReference>
<dbReference type="Proteomes" id="UP000008138">
    <property type="component" value="Chromosome"/>
</dbReference>
<protein>
    <submittedName>
        <fullName evidence="2">Phosphatidate cytidylyltransferase</fullName>
    </submittedName>
</protein>
<proteinExistence type="predicted"/>
<dbReference type="KEGG" id="tuz:TUZN_1912"/>
<dbReference type="HOGENOM" id="CLU_1232825_0_0_2"/>
<accession>F2L4E0</accession>
<name>F2L4E0_THEU7</name>
<organism evidence="2 3">
    <name type="scientific">Thermoproteus uzoniensis (strain 768-20)</name>
    <dbReference type="NCBI Taxonomy" id="999630"/>
    <lineage>
        <taxon>Archaea</taxon>
        <taxon>Thermoproteota</taxon>
        <taxon>Thermoprotei</taxon>
        <taxon>Thermoproteales</taxon>
        <taxon>Thermoproteaceae</taxon>
        <taxon>Thermoproteus</taxon>
    </lineage>
</organism>
<reference key="2">
    <citation type="submission" date="2011-03" db="EMBL/GenBank/DDBJ databases">
        <title>Complete genome sequence of the thermoacidophilic crenarchaeon Thermoproteus uzoniensis 768-20.</title>
        <authorList>
            <person name="Mardanov A.V."/>
            <person name="Gumerov V.M."/>
            <person name="Beletsky A.V."/>
            <person name="Prokofeva M.I."/>
            <person name="Bonch-Osmolovskaya E.A."/>
            <person name="Ravin N.V."/>
            <person name="Skryabin K.G."/>
        </authorList>
    </citation>
    <scope>NUCLEOTIDE SEQUENCE</scope>
    <source>
        <strain>768-20</strain>
    </source>
</reference>
<evidence type="ECO:0000313" key="2">
    <source>
        <dbReference type="EMBL" id="AEA13372.1"/>
    </source>
</evidence>
<keyword evidence="1" id="KW-0472">Membrane</keyword>
<gene>
    <name evidence="2" type="ordered locus">TUZN_1912</name>
</gene>
<feature type="transmembrane region" description="Helical" evidence="1">
    <location>
        <begin position="32"/>
        <end position="49"/>
    </location>
</feature>
<evidence type="ECO:0000256" key="1">
    <source>
        <dbReference type="SAM" id="Phobius"/>
    </source>
</evidence>
<dbReference type="GeneID" id="10361425"/>
<reference evidence="2 3" key="1">
    <citation type="journal article" date="2011" name="J. Bacteriol.">
        <title>Complete genome sequence of the thermoacidophilic crenarchaeon Thermoproteus uzoniensis 768-20.</title>
        <authorList>
            <person name="Mardanov A.V."/>
            <person name="Gumerov V.M."/>
            <person name="Beletsky A.V."/>
            <person name="Prokofeva M.I."/>
            <person name="Bonch-Osmolovskaya E.A."/>
            <person name="Ravin N.V."/>
            <person name="Skryabin K.G."/>
        </authorList>
    </citation>
    <scope>NUCLEOTIDE SEQUENCE [LARGE SCALE GENOMIC DNA]</scope>
    <source>
        <strain evidence="2 3">768-20</strain>
    </source>
</reference>
<dbReference type="STRING" id="999630.TUZN_1912"/>